<dbReference type="Proteomes" id="UP000828390">
    <property type="component" value="Unassembled WGS sequence"/>
</dbReference>
<keyword evidence="3" id="KW-1185">Reference proteome</keyword>
<feature type="compositionally biased region" description="Basic and acidic residues" evidence="1">
    <location>
        <begin position="64"/>
        <end position="74"/>
    </location>
</feature>
<organism evidence="2 3">
    <name type="scientific">Dreissena polymorpha</name>
    <name type="common">Zebra mussel</name>
    <name type="synonym">Mytilus polymorpha</name>
    <dbReference type="NCBI Taxonomy" id="45954"/>
    <lineage>
        <taxon>Eukaryota</taxon>
        <taxon>Metazoa</taxon>
        <taxon>Spiralia</taxon>
        <taxon>Lophotrochozoa</taxon>
        <taxon>Mollusca</taxon>
        <taxon>Bivalvia</taxon>
        <taxon>Autobranchia</taxon>
        <taxon>Heteroconchia</taxon>
        <taxon>Euheterodonta</taxon>
        <taxon>Imparidentia</taxon>
        <taxon>Neoheterodontei</taxon>
        <taxon>Myida</taxon>
        <taxon>Dreissenoidea</taxon>
        <taxon>Dreissenidae</taxon>
        <taxon>Dreissena</taxon>
    </lineage>
</organism>
<reference evidence="2" key="2">
    <citation type="submission" date="2020-11" db="EMBL/GenBank/DDBJ databases">
        <authorList>
            <person name="McCartney M.A."/>
            <person name="Auch B."/>
            <person name="Kono T."/>
            <person name="Mallez S."/>
            <person name="Becker A."/>
            <person name="Gohl D.M."/>
            <person name="Silverstein K.A.T."/>
            <person name="Koren S."/>
            <person name="Bechman K.B."/>
            <person name="Herman A."/>
            <person name="Abrahante J.E."/>
            <person name="Garbe J."/>
        </authorList>
    </citation>
    <scope>NUCLEOTIDE SEQUENCE</scope>
    <source>
        <strain evidence="2">Duluth1</strain>
        <tissue evidence="2">Whole animal</tissue>
    </source>
</reference>
<dbReference type="EMBL" id="JAIWYP010000005">
    <property type="protein sequence ID" value="KAH3824874.1"/>
    <property type="molecule type" value="Genomic_DNA"/>
</dbReference>
<protein>
    <submittedName>
        <fullName evidence="2">Uncharacterized protein</fullName>
    </submittedName>
</protein>
<reference evidence="2" key="1">
    <citation type="journal article" date="2019" name="bioRxiv">
        <title>The Genome of the Zebra Mussel, Dreissena polymorpha: A Resource for Invasive Species Research.</title>
        <authorList>
            <person name="McCartney M.A."/>
            <person name="Auch B."/>
            <person name="Kono T."/>
            <person name="Mallez S."/>
            <person name="Zhang Y."/>
            <person name="Obille A."/>
            <person name="Becker A."/>
            <person name="Abrahante J.E."/>
            <person name="Garbe J."/>
            <person name="Badalamenti J.P."/>
            <person name="Herman A."/>
            <person name="Mangelson H."/>
            <person name="Liachko I."/>
            <person name="Sullivan S."/>
            <person name="Sone E.D."/>
            <person name="Koren S."/>
            <person name="Silverstein K.A.T."/>
            <person name="Beckman K.B."/>
            <person name="Gohl D.M."/>
        </authorList>
    </citation>
    <scope>NUCLEOTIDE SEQUENCE</scope>
    <source>
        <strain evidence="2">Duluth1</strain>
        <tissue evidence="2">Whole animal</tissue>
    </source>
</reference>
<evidence type="ECO:0000313" key="2">
    <source>
        <dbReference type="EMBL" id="KAH3824874.1"/>
    </source>
</evidence>
<sequence length="186" mass="20776">MPSKSKKKKNRNRDIDIIQSVQEHLSNIRKLQEESELALGENPEDEKPVVVEQAKKLNKTLKQYKSEQLKKSDKSGTSGSHSKLKKPETGNGDKDKMKQQEKNKNQSKNGGKKQEKAFTSSVTIEIVSSSGSDVEIVKEEFKPYDYTQGAKSLIEDSCKKAKGGAFYNPHSKDTGKGKVNITYILS</sequence>
<gene>
    <name evidence="2" type="ORF">DPMN_126729</name>
</gene>
<dbReference type="AlphaFoldDB" id="A0A9D4GWL4"/>
<feature type="compositionally biased region" description="Basic and acidic residues" evidence="1">
    <location>
        <begin position="85"/>
        <end position="104"/>
    </location>
</feature>
<evidence type="ECO:0000313" key="3">
    <source>
        <dbReference type="Proteomes" id="UP000828390"/>
    </source>
</evidence>
<accession>A0A9D4GWL4</accession>
<name>A0A9D4GWL4_DREPO</name>
<evidence type="ECO:0000256" key="1">
    <source>
        <dbReference type="SAM" id="MobiDB-lite"/>
    </source>
</evidence>
<proteinExistence type="predicted"/>
<comment type="caution">
    <text evidence="2">The sequence shown here is derived from an EMBL/GenBank/DDBJ whole genome shotgun (WGS) entry which is preliminary data.</text>
</comment>
<feature type="region of interest" description="Disordered" evidence="1">
    <location>
        <begin position="61"/>
        <end position="120"/>
    </location>
</feature>